<dbReference type="AlphaFoldDB" id="A0A0G1PI97"/>
<accession>A0A0G1PI97</accession>
<protein>
    <submittedName>
        <fullName evidence="1">Uncharacterized protein</fullName>
    </submittedName>
</protein>
<organism evidence="1 2">
    <name type="scientific">Candidatus Collierbacteria bacterium GW2011_GWA2_46_26</name>
    <dbReference type="NCBI Taxonomy" id="1618381"/>
    <lineage>
        <taxon>Bacteria</taxon>
        <taxon>Candidatus Collieribacteriota</taxon>
    </lineage>
</organism>
<name>A0A0G1PI97_9BACT</name>
<proteinExistence type="predicted"/>
<dbReference type="EMBL" id="LCMI01000010">
    <property type="protein sequence ID" value="KKU32491.1"/>
    <property type="molecule type" value="Genomic_DNA"/>
</dbReference>
<gene>
    <name evidence="1" type="ORF">UX47_C0010G0007</name>
</gene>
<reference evidence="1 2" key="1">
    <citation type="journal article" date="2015" name="Nature">
        <title>rRNA introns, odd ribosomes, and small enigmatic genomes across a large radiation of phyla.</title>
        <authorList>
            <person name="Brown C.T."/>
            <person name="Hug L.A."/>
            <person name="Thomas B.C."/>
            <person name="Sharon I."/>
            <person name="Castelle C.J."/>
            <person name="Singh A."/>
            <person name="Wilkins M.J."/>
            <person name="Williams K.H."/>
            <person name="Banfield J.F."/>
        </authorList>
    </citation>
    <scope>NUCLEOTIDE SEQUENCE [LARGE SCALE GENOMIC DNA]</scope>
</reference>
<evidence type="ECO:0000313" key="1">
    <source>
        <dbReference type="EMBL" id="KKU32491.1"/>
    </source>
</evidence>
<sequence length="62" mass="7140">MDEKKAKFYQSYANLPLELRSEICLVIDGEPITWNVAKLEIDTDTAKGNEILQKLFDLLILK</sequence>
<comment type="caution">
    <text evidence="1">The sequence shown here is derived from an EMBL/GenBank/DDBJ whole genome shotgun (WGS) entry which is preliminary data.</text>
</comment>
<evidence type="ECO:0000313" key="2">
    <source>
        <dbReference type="Proteomes" id="UP000034794"/>
    </source>
</evidence>
<dbReference type="Proteomes" id="UP000034794">
    <property type="component" value="Unassembled WGS sequence"/>
</dbReference>